<sequence length="236" mass="26960">MRSCVDHEKFSDAISVAVGILIPVGIVFYSHPPYAYIYVLRFTFLMGSITLIIALPILQRARVFRHFSWNRDGEVMYLSEPRLLLVIRIVYILLAFITVLSTFIPVIIYRLPSLFVISAIFCYSFARDGVLYLRGFFTAPYRAFVALDVEGFTVRRVDGRVSTFAWEDSPRVLGVSRRGRLVLTASRSGPSEVDFASLPIKYSAIERIINYYVEHKEARAALGSEEGLRQIERLCR</sequence>
<keyword evidence="1" id="KW-0472">Membrane</keyword>
<dbReference type="EMBL" id="JACHMK010000001">
    <property type="protein sequence ID" value="MBB6333534.1"/>
    <property type="molecule type" value="Genomic_DNA"/>
</dbReference>
<comment type="caution">
    <text evidence="2">The sequence shown here is derived from an EMBL/GenBank/DDBJ whole genome shotgun (WGS) entry which is preliminary data.</text>
</comment>
<feature type="transmembrane region" description="Helical" evidence="1">
    <location>
        <begin position="12"/>
        <end position="29"/>
    </location>
</feature>
<feature type="transmembrane region" description="Helical" evidence="1">
    <location>
        <begin position="85"/>
        <end position="108"/>
    </location>
</feature>
<organism evidence="2 3">
    <name type="scientific">Schaalia hyovaginalis</name>
    <dbReference type="NCBI Taxonomy" id="29316"/>
    <lineage>
        <taxon>Bacteria</taxon>
        <taxon>Bacillati</taxon>
        <taxon>Actinomycetota</taxon>
        <taxon>Actinomycetes</taxon>
        <taxon>Actinomycetales</taxon>
        <taxon>Actinomycetaceae</taxon>
        <taxon>Schaalia</taxon>
    </lineage>
</organism>
<dbReference type="AlphaFoldDB" id="A0A923E0A3"/>
<keyword evidence="3" id="KW-1185">Reference proteome</keyword>
<feature type="transmembrane region" description="Helical" evidence="1">
    <location>
        <begin position="35"/>
        <end position="58"/>
    </location>
</feature>
<evidence type="ECO:0000313" key="2">
    <source>
        <dbReference type="EMBL" id="MBB6333534.1"/>
    </source>
</evidence>
<dbReference type="RefSeq" id="WP_184451245.1">
    <property type="nucleotide sequence ID" value="NZ_JACHMK010000001.1"/>
</dbReference>
<protein>
    <submittedName>
        <fullName evidence="2">Membrane protein</fullName>
    </submittedName>
</protein>
<proteinExistence type="predicted"/>
<reference evidence="2" key="1">
    <citation type="submission" date="2020-08" db="EMBL/GenBank/DDBJ databases">
        <title>Sequencing the genomes of 1000 actinobacteria strains.</title>
        <authorList>
            <person name="Klenk H.-P."/>
        </authorList>
    </citation>
    <scope>NUCLEOTIDE SEQUENCE</scope>
    <source>
        <strain evidence="2">DSM 10695</strain>
    </source>
</reference>
<gene>
    <name evidence="2" type="ORF">HD592_000099</name>
</gene>
<name>A0A923E0A3_9ACTO</name>
<keyword evidence="1" id="KW-0812">Transmembrane</keyword>
<evidence type="ECO:0000313" key="3">
    <source>
        <dbReference type="Proteomes" id="UP000617426"/>
    </source>
</evidence>
<evidence type="ECO:0000256" key="1">
    <source>
        <dbReference type="SAM" id="Phobius"/>
    </source>
</evidence>
<dbReference type="Proteomes" id="UP000617426">
    <property type="component" value="Unassembled WGS sequence"/>
</dbReference>
<keyword evidence="1" id="KW-1133">Transmembrane helix</keyword>
<accession>A0A923E0A3</accession>
<feature type="transmembrane region" description="Helical" evidence="1">
    <location>
        <begin position="114"/>
        <end position="133"/>
    </location>
</feature>